<keyword evidence="2" id="KW-1185">Reference proteome</keyword>
<dbReference type="OrthoDB" id="185087at2157"/>
<dbReference type="HOGENOM" id="CLU_067068_0_0_2"/>
<dbReference type="KEGG" id="nev:NTE_02312"/>
<organism evidence="1 2">
    <name type="scientific">Candidatus Nitrososphaera evergladensis SR1</name>
    <dbReference type="NCBI Taxonomy" id="1459636"/>
    <lineage>
        <taxon>Archaea</taxon>
        <taxon>Nitrososphaerota</taxon>
        <taxon>Nitrososphaeria</taxon>
        <taxon>Nitrososphaerales</taxon>
        <taxon>Nitrososphaeraceae</taxon>
        <taxon>Nitrososphaera</taxon>
    </lineage>
</organism>
<dbReference type="STRING" id="1459636.NTE_02312"/>
<name>A0A075MT28_9ARCH</name>
<dbReference type="SUPFAM" id="SSF53756">
    <property type="entry name" value="UDP-Glycosyltransferase/glycogen phosphorylase"/>
    <property type="match status" value="1"/>
</dbReference>
<accession>A0A075MT28</accession>
<proteinExistence type="predicted"/>
<gene>
    <name evidence="1" type="ORF">NTE_02312</name>
</gene>
<dbReference type="EMBL" id="CP007174">
    <property type="protein sequence ID" value="AIF84365.1"/>
    <property type="molecule type" value="Genomic_DNA"/>
</dbReference>
<sequence length="362" mass="39687">MRIWFDVLTPKQVMFFKDAVKSLQEKGHEVLCTSRDYREAVELARIKGLDLKLVGRHGGPERYGKLAASAERMRALADVISGFAPDAAVTFSSPEGARVAFGLGVRHIGFNDSPHAEAVAKLTVPLMSRLLCPWVIPYSSWTGFGISRKDISRYHALDPAAWLKDDNDDSSSSAHMVEPDKKEGNKTVVLIRLEESKASYIADKKLASTALVDAVVDELAQRADIVMLCRYSDQIEEAKARYGNSARIIESVVDGVSLIKSTDLFIGAGGTMSAEAALLGVPTISIAPVRYHVEDYLVRSGLVARTRNPGALAKLASRMLAGEKFRKAQKKRAERALASMENPTKKMLAAILLKQNNDHHKL</sequence>
<dbReference type="PIRSF" id="PIRSF005357">
    <property type="entry name" value="UCP005357"/>
    <property type="match status" value="1"/>
</dbReference>
<evidence type="ECO:0000313" key="2">
    <source>
        <dbReference type="Proteomes" id="UP000028194"/>
    </source>
</evidence>
<dbReference type="GeneID" id="41598028"/>
<dbReference type="RefSeq" id="WP_148700948.1">
    <property type="nucleotide sequence ID" value="NZ_CP007174.1"/>
</dbReference>
<dbReference type="Gene3D" id="3.40.50.2000">
    <property type="entry name" value="Glycogen Phosphorylase B"/>
    <property type="match status" value="1"/>
</dbReference>
<dbReference type="Proteomes" id="UP000028194">
    <property type="component" value="Chromosome"/>
</dbReference>
<evidence type="ECO:0000313" key="1">
    <source>
        <dbReference type="EMBL" id="AIF84365.1"/>
    </source>
</evidence>
<dbReference type="PANTHER" id="PTHR39662">
    <property type="entry name" value="DUF354 DOMAIN-CONTAINING PROTEIN-RELATED"/>
    <property type="match status" value="1"/>
</dbReference>
<protein>
    <recommendedName>
        <fullName evidence="3">Lipid-A-disaccharide synthase</fullName>
    </recommendedName>
</protein>
<evidence type="ECO:0008006" key="3">
    <source>
        <dbReference type="Google" id="ProtNLM"/>
    </source>
</evidence>
<dbReference type="Pfam" id="PF04007">
    <property type="entry name" value="DUF354"/>
    <property type="match status" value="1"/>
</dbReference>
<reference evidence="1 2" key="1">
    <citation type="journal article" date="2014" name="PLoS ONE">
        <title>Genome Sequence of Candidatus Nitrososphaera evergladensis from Group I.1b Enriched from Everglades Soil Reveals Novel Genomic Features of the Ammonia-Oxidizing Archaea.</title>
        <authorList>
            <person name="Zhalnina K.V."/>
            <person name="Dias R."/>
            <person name="Leonard M.T."/>
            <person name="Dorr de Quadros P."/>
            <person name="Camargo F.A."/>
            <person name="Drew J.C."/>
            <person name="Farmerie W.G."/>
            <person name="Daroub S.H."/>
            <person name="Triplett E.W."/>
        </authorList>
    </citation>
    <scope>NUCLEOTIDE SEQUENCE [LARGE SCALE GENOMIC DNA]</scope>
    <source>
        <strain evidence="1 2">SR1</strain>
    </source>
</reference>
<dbReference type="eggNOG" id="arCOG01395">
    <property type="taxonomic scope" value="Archaea"/>
</dbReference>
<dbReference type="AlphaFoldDB" id="A0A075MT28"/>
<dbReference type="InterPro" id="IPR007152">
    <property type="entry name" value="DUF354"/>
</dbReference>
<dbReference type="PANTHER" id="PTHR39662:SF1">
    <property type="entry name" value="DUF354 DOMAIN-CONTAINING PROTEIN"/>
    <property type="match status" value="1"/>
</dbReference>